<protein>
    <submittedName>
        <fullName evidence="4">D-amino acid dehydrogenase</fullName>
    </submittedName>
</protein>
<dbReference type="Proteomes" id="UP000663444">
    <property type="component" value="Chromosome"/>
</dbReference>
<dbReference type="KEGG" id="ares:IWH25_04910"/>
<dbReference type="PANTHER" id="PTHR13847:SF280">
    <property type="entry name" value="D-AMINO ACID DEHYDROGENASE"/>
    <property type="match status" value="1"/>
</dbReference>
<dbReference type="GO" id="GO:0055130">
    <property type="term" value="P:D-alanine catabolic process"/>
    <property type="evidence" value="ECO:0007669"/>
    <property type="project" value="TreeGrafter"/>
</dbReference>
<dbReference type="SUPFAM" id="SSF51905">
    <property type="entry name" value="FAD/NAD(P)-binding domain"/>
    <property type="match status" value="1"/>
</dbReference>
<name>A0A974SSG1_9RHOO</name>
<evidence type="ECO:0000313" key="4">
    <source>
        <dbReference type="EMBL" id="QRJ65636.1"/>
    </source>
</evidence>
<sequence>MACTSRRSCAACATSRKSSASRGCAGSEDLRVLVLGAGVVGVASAWYLARAGHEVTVVDRQPGAGLETSFANGGQISVSHAEPWANPRVLPKALKWLGREDAPLLFRLRWDPALLRWTLRFLRECTPGRTRGNIRRIVALALYSREQLGLLRQETGIEYDQLTRGILHIYTDAREFDAATRAAALMREFGCARRTISATDCVAIEPALAAAGPLLVGGDYTADDESGDAHKFTRALAALAAARGVAFRYGTAVERIDAAAGEVSALVTAGGERLVADAYVVAGASYTPRLLAPLGVRLPIYPAKGYSATLTLSEASVAPTVSLTDDGHKIVFSRLGQRLRIAGTAEFNGYDTTLNAVRCAALTQRAAQLFPELNAVGAPEYWCGLRPATPSNLPCIGRTRIGRLWVNAGHGTLGWTMACGAGAALADLLSGRRAEPDFPFHVQ</sequence>
<evidence type="ECO:0000259" key="3">
    <source>
        <dbReference type="Pfam" id="PF01266"/>
    </source>
</evidence>
<organism evidence="4 5">
    <name type="scientific">Azospira restricta</name>
    <dbReference type="NCBI Taxonomy" id="404405"/>
    <lineage>
        <taxon>Bacteria</taxon>
        <taxon>Pseudomonadati</taxon>
        <taxon>Pseudomonadota</taxon>
        <taxon>Betaproteobacteria</taxon>
        <taxon>Rhodocyclales</taxon>
        <taxon>Rhodocyclaceae</taxon>
        <taxon>Azospira</taxon>
    </lineage>
</organism>
<evidence type="ECO:0000256" key="1">
    <source>
        <dbReference type="ARBA" id="ARBA00009410"/>
    </source>
</evidence>
<feature type="domain" description="FAD dependent oxidoreductase" evidence="3">
    <location>
        <begin position="31"/>
        <end position="428"/>
    </location>
</feature>
<dbReference type="InterPro" id="IPR036188">
    <property type="entry name" value="FAD/NAD-bd_sf"/>
</dbReference>
<dbReference type="Gene3D" id="3.30.9.10">
    <property type="entry name" value="D-Amino Acid Oxidase, subunit A, domain 2"/>
    <property type="match status" value="1"/>
</dbReference>
<dbReference type="Gene3D" id="3.50.50.60">
    <property type="entry name" value="FAD/NAD(P)-binding domain"/>
    <property type="match status" value="2"/>
</dbReference>
<accession>A0A974SSG1</accession>
<dbReference type="GO" id="GO:0005886">
    <property type="term" value="C:plasma membrane"/>
    <property type="evidence" value="ECO:0007669"/>
    <property type="project" value="TreeGrafter"/>
</dbReference>
<evidence type="ECO:0000256" key="2">
    <source>
        <dbReference type="ARBA" id="ARBA00023002"/>
    </source>
</evidence>
<comment type="similarity">
    <text evidence="1">Belongs to the DadA oxidoreductase family.</text>
</comment>
<dbReference type="NCBIfam" id="NF001933">
    <property type="entry name" value="PRK00711.1"/>
    <property type="match status" value="1"/>
</dbReference>
<keyword evidence="5" id="KW-1185">Reference proteome</keyword>
<dbReference type="GO" id="GO:0005737">
    <property type="term" value="C:cytoplasm"/>
    <property type="evidence" value="ECO:0007669"/>
    <property type="project" value="TreeGrafter"/>
</dbReference>
<dbReference type="AlphaFoldDB" id="A0A974SSG1"/>
<evidence type="ECO:0000313" key="5">
    <source>
        <dbReference type="Proteomes" id="UP000663444"/>
    </source>
</evidence>
<dbReference type="InterPro" id="IPR006076">
    <property type="entry name" value="FAD-dep_OxRdtase"/>
</dbReference>
<dbReference type="GO" id="GO:0008718">
    <property type="term" value="F:D-amino-acid dehydrogenase activity"/>
    <property type="evidence" value="ECO:0007669"/>
    <property type="project" value="TreeGrafter"/>
</dbReference>
<gene>
    <name evidence="4" type="ORF">IWH25_04910</name>
</gene>
<proteinExistence type="inferred from homology"/>
<dbReference type="EMBL" id="CP064781">
    <property type="protein sequence ID" value="QRJ65636.1"/>
    <property type="molecule type" value="Genomic_DNA"/>
</dbReference>
<keyword evidence="2" id="KW-0560">Oxidoreductase</keyword>
<dbReference type="PANTHER" id="PTHR13847">
    <property type="entry name" value="SARCOSINE DEHYDROGENASE-RELATED"/>
    <property type="match status" value="1"/>
</dbReference>
<dbReference type="Pfam" id="PF01266">
    <property type="entry name" value="DAO"/>
    <property type="match status" value="1"/>
</dbReference>
<reference evidence="4" key="1">
    <citation type="submission" date="2020-11" db="EMBL/GenBank/DDBJ databases">
        <title>Azospira restricta DSM 18626 genome sequence.</title>
        <authorList>
            <person name="Moe W.M."/>
        </authorList>
    </citation>
    <scope>NUCLEOTIDE SEQUENCE</scope>
    <source>
        <strain evidence="4">DSM 18626</strain>
    </source>
</reference>
<dbReference type="SUPFAM" id="SSF54373">
    <property type="entry name" value="FAD-linked reductases, C-terminal domain"/>
    <property type="match status" value="1"/>
</dbReference>